<keyword evidence="11" id="KW-0966">Cell projection</keyword>
<evidence type="ECO:0000256" key="8">
    <source>
        <dbReference type="SAM" id="Coils"/>
    </source>
</evidence>
<evidence type="ECO:0000313" key="12">
    <source>
        <dbReference type="Proteomes" id="UP000243650"/>
    </source>
</evidence>
<dbReference type="GO" id="GO:0005829">
    <property type="term" value="C:cytosol"/>
    <property type="evidence" value="ECO:0007669"/>
    <property type="project" value="TreeGrafter"/>
</dbReference>
<dbReference type="EMBL" id="PVNS01000009">
    <property type="protein sequence ID" value="PRO65231.1"/>
    <property type="molecule type" value="Genomic_DNA"/>
</dbReference>
<proteinExistence type="inferred from homology"/>
<dbReference type="InterPro" id="IPR051472">
    <property type="entry name" value="T3SS_Stator/FliH"/>
</dbReference>
<evidence type="ECO:0000256" key="9">
    <source>
        <dbReference type="SAM" id="MobiDB-lite"/>
    </source>
</evidence>
<reference evidence="11 12" key="1">
    <citation type="submission" date="2018-03" db="EMBL/GenBank/DDBJ databases">
        <title>Bacillus urumqiensis sp. nov., a moderately haloalkaliphilic bacterium isolated from a salt lake.</title>
        <authorList>
            <person name="Zhao B."/>
            <person name="Liao Z."/>
        </authorList>
    </citation>
    <scope>NUCLEOTIDE SEQUENCE [LARGE SCALE GENOMIC DNA]</scope>
    <source>
        <strain evidence="11 12">BZ-SZ-XJ18</strain>
    </source>
</reference>
<evidence type="ECO:0000259" key="10">
    <source>
        <dbReference type="Pfam" id="PF02108"/>
    </source>
</evidence>
<keyword evidence="3" id="KW-0813">Transport</keyword>
<evidence type="ECO:0000256" key="5">
    <source>
        <dbReference type="ARBA" id="ARBA00022927"/>
    </source>
</evidence>
<sequence>MEETISLSRLIKSRSAGNDSHRTIGIKPLFEQQPGDQLIPPEETQRAPIPQKEELEHLEDSLQEVKNQIEREKEAFDQWKLEQQKAVEQEAEERWRTAAEEGFEKGYQDAVEEAQRQVDAYLVQAGGIVESARSDYWNKIDSAEQQMVELAVKAAGHIIGKELEADAETCTAIVKKAVAEVREQEYIKIYVHPYWYETLLKQKEEIQAAAMEAEIVIYPDGSLPENGCVLDTPVGRLDAGLDVQLFELKRQLSEQLKEEGHGGA</sequence>
<dbReference type="InterPro" id="IPR018035">
    <property type="entry name" value="Flagellar_FliH/T3SS_HrpE"/>
</dbReference>
<comment type="similarity">
    <text evidence="2">Belongs to the FliH family.</text>
</comment>
<feature type="region of interest" description="Disordered" evidence="9">
    <location>
        <begin position="1"/>
        <end position="45"/>
    </location>
</feature>
<dbReference type="PANTHER" id="PTHR34982">
    <property type="entry name" value="YOP PROTEINS TRANSLOCATION PROTEIN L"/>
    <property type="match status" value="1"/>
</dbReference>
<keyword evidence="4" id="KW-1005">Bacterial flagellum biogenesis</keyword>
<keyword evidence="12" id="KW-1185">Reference proteome</keyword>
<dbReference type="InterPro" id="IPR022524">
    <property type="entry name" value="FliH_Bacilli"/>
</dbReference>
<accession>A0A2P6MG40</accession>
<dbReference type="GO" id="GO:0015031">
    <property type="term" value="P:protein transport"/>
    <property type="evidence" value="ECO:0007669"/>
    <property type="project" value="UniProtKB-KW"/>
</dbReference>
<evidence type="ECO:0000256" key="2">
    <source>
        <dbReference type="ARBA" id="ARBA00006602"/>
    </source>
</evidence>
<protein>
    <recommendedName>
        <fullName evidence="7">Flagellar assembly protein FliH</fullName>
    </recommendedName>
</protein>
<dbReference type="OrthoDB" id="19020at2"/>
<name>A0A2P6MG40_ALKUR</name>
<organism evidence="11 12">
    <name type="scientific">Alkalicoccus urumqiensis</name>
    <name type="common">Bacillus urumqiensis</name>
    <dbReference type="NCBI Taxonomy" id="1548213"/>
    <lineage>
        <taxon>Bacteria</taxon>
        <taxon>Bacillati</taxon>
        <taxon>Bacillota</taxon>
        <taxon>Bacilli</taxon>
        <taxon>Bacillales</taxon>
        <taxon>Bacillaceae</taxon>
        <taxon>Alkalicoccus</taxon>
    </lineage>
</organism>
<dbReference type="Pfam" id="PF02108">
    <property type="entry name" value="FliH"/>
    <property type="match status" value="1"/>
</dbReference>
<dbReference type="NCBIfam" id="TIGR03825">
    <property type="entry name" value="FliH_bacil"/>
    <property type="match status" value="1"/>
</dbReference>
<evidence type="ECO:0000256" key="1">
    <source>
        <dbReference type="ARBA" id="ARBA00003041"/>
    </source>
</evidence>
<evidence type="ECO:0000256" key="4">
    <source>
        <dbReference type="ARBA" id="ARBA00022795"/>
    </source>
</evidence>
<keyword evidence="8" id="KW-0175">Coiled coil</keyword>
<evidence type="ECO:0000256" key="7">
    <source>
        <dbReference type="NCBIfam" id="TIGR03825"/>
    </source>
</evidence>
<comment type="caution">
    <text evidence="11">The sequence shown here is derived from an EMBL/GenBank/DDBJ whole genome shotgun (WGS) entry which is preliminary data.</text>
</comment>
<keyword evidence="11" id="KW-0282">Flagellum</keyword>
<evidence type="ECO:0000313" key="11">
    <source>
        <dbReference type="EMBL" id="PRO65231.1"/>
    </source>
</evidence>
<feature type="coiled-coil region" evidence="8">
    <location>
        <begin position="52"/>
        <end position="82"/>
    </location>
</feature>
<keyword evidence="5" id="KW-0653">Protein transport</keyword>
<evidence type="ECO:0000256" key="6">
    <source>
        <dbReference type="ARBA" id="ARBA00023225"/>
    </source>
</evidence>
<dbReference type="AlphaFoldDB" id="A0A2P6MG40"/>
<gene>
    <name evidence="11" type="primary">fliH</name>
    <name evidence="11" type="ORF">C6I21_10525</name>
</gene>
<keyword evidence="11" id="KW-0969">Cilium</keyword>
<evidence type="ECO:0000256" key="3">
    <source>
        <dbReference type="ARBA" id="ARBA00022448"/>
    </source>
</evidence>
<keyword evidence="6" id="KW-1006">Bacterial flagellum protein export</keyword>
<feature type="domain" description="Flagellar assembly protein FliH/Type III secretion system HrpE" evidence="10">
    <location>
        <begin position="142"/>
        <end position="245"/>
    </location>
</feature>
<comment type="function">
    <text evidence="1">Needed for flagellar regrowth and assembly.</text>
</comment>
<dbReference type="Proteomes" id="UP000243650">
    <property type="component" value="Unassembled WGS sequence"/>
</dbReference>
<dbReference type="GO" id="GO:0044781">
    <property type="term" value="P:bacterial-type flagellum organization"/>
    <property type="evidence" value="ECO:0007669"/>
    <property type="project" value="UniProtKB-KW"/>
</dbReference>
<dbReference type="PANTHER" id="PTHR34982:SF1">
    <property type="entry name" value="FLAGELLAR ASSEMBLY PROTEIN FLIH"/>
    <property type="match status" value="1"/>
</dbReference>